<dbReference type="EC" id="2.7.13.3" evidence="2"/>
<feature type="coiled-coil region" evidence="7">
    <location>
        <begin position="311"/>
        <end position="338"/>
    </location>
</feature>
<dbReference type="InterPro" id="IPR035965">
    <property type="entry name" value="PAS-like_dom_sf"/>
</dbReference>
<dbReference type="InterPro" id="IPR052162">
    <property type="entry name" value="Sensor_kinase/Photoreceptor"/>
</dbReference>
<keyword evidence="10" id="KW-0067">ATP-binding</keyword>
<accession>A0AA49JFM4</accession>
<comment type="catalytic activity">
    <reaction evidence="1">
        <text>ATP + protein L-histidine = ADP + protein N-phospho-L-histidine.</text>
        <dbReference type="EC" id="2.7.13.3"/>
    </reaction>
</comment>
<name>A0AA49JFM4_9BACT</name>
<dbReference type="SUPFAM" id="SSF52172">
    <property type="entry name" value="CheY-like"/>
    <property type="match status" value="1"/>
</dbReference>
<evidence type="ECO:0000256" key="3">
    <source>
        <dbReference type="ARBA" id="ARBA00022553"/>
    </source>
</evidence>
<dbReference type="Gene3D" id="3.30.565.10">
    <property type="entry name" value="Histidine kinase-like ATPase, C-terminal domain"/>
    <property type="match status" value="1"/>
</dbReference>
<keyword evidence="10" id="KW-0547">Nucleotide-binding</keyword>
<dbReference type="SMART" id="SM00448">
    <property type="entry name" value="REC"/>
    <property type="match status" value="1"/>
</dbReference>
<dbReference type="InterPro" id="IPR036097">
    <property type="entry name" value="HisK_dim/P_sf"/>
</dbReference>
<dbReference type="InterPro" id="IPR011006">
    <property type="entry name" value="CheY-like_superfamily"/>
</dbReference>
<dbReference type="InterPro" id="IPR001789">
    <property type="entry name" value="Sig_transdc_resp-reg_receiver"/>
</dbReference>
<feature type="modified residue" description="4-aspartylphosphate" evidence="6">
    <location>
        <position position="60"/>
    </location>
</feature>
<dbReference type="InterPro" id="IPR000014">
    <property type="entry name" value="PAS"/>
</dbReference>
<dbReference type="GO" id="GO:0000155">
    <property type="term" value="F:phosphorelay sensor kinase activity"/>
    <property type="evidence" value="ECO:0007669"/>
    <property type="project" value="InterPro"/>
</dbReference>
<evidence type="ECO:0000256" key="5">
    <source>
        <dbReference type="ARBA" id="ARBA00022777"/>
    </source>
</evidence>
<evidence type="ECO:0000259" key="9">
    <source>
        <dbReference type="PROSITE" id="PS50110"/>
    </source>
</evidence>
<evidence type="ECO:0000256" key="2">
    <source>
        <dbReference type="ARBA" id="ARBA00012438"/>
    </source>
</evidence>
<keyword evidence="5" id="KW-0418">Kinase</keyword>
<dbReference type="InterPro" id="IPR005467">
    <property type="entry name" value="His_kinase_dom"/>
</dbReference>
<dbReference type="PROSITE" id="PS50109">
    <property type="entry name" value="HIS_KIN"/>
    <property type="match status" value="1"/>
</dbReference>
<reference evidence="10" key="2">
    <citation type="journal article" date="2024" name="Antonie Van Leeuwenhoek">
        <title>Roseihalotalea indica gen. nov., sp. nov., a halophilic Bacteroidetes from mesopelagic Southwest Indian Ocean with higher carbohydrate metabolic potential.</title>
        <authorList>
            <person name="Chen B."/>
            <person name="Zhang M."/>
            <person name="Lin D."/>
            <person name="Ye J."/>
            <person name="Tang K."/>
        </authorList>
    </citation>
    <scope>NUCLEOTIDE SEQUENCE</scope>
    <source>
        <strain evidence="10">TK19036</strain>
    </source>
</reference>
<reference evidence="10" key="1">
    <citation type="journal article" date="2023" name="Comput. Struct. Biotechnol. J.">
        <title>Discovery of a novel marine Bacteroidetes with a rich repertoire of carbohydrate-active enzymes.</title>
        <authorList>
            <person name="Chen B."/>
            <person name="Liu G."/>
            <person name="Chen Q."/>
            <person name="Wang H."/>
            <person name="Liu L."/>
            <person name="Tang K."/>
        </authorList>
    </citation>
    <scope>NUCLEOTIDE SEQUENCE</scope>
    <source>
        <strain evidence="10">TK19036</strain>
    </source>
</reference>
<evidence type="ECO:0000259" key="8">
    <source>
        <dbReference type="PROSITE" id="PS50109"/>
    </source>
</evidence>
<gene>
    <name evidence="10" type="ORF">K4G66_12225</name>
</gene>
<dbReference type="InterPro" id="IPR003594">
    <property type="entry name" value="HATPase_dom"/>
</dbReference>
<dbReference type="NCBIfam" id="TIGR00229">
    <property type="entry name" value="sensory_box"/>
    <property type="match status" value="1"/>
</dbReference>
<feature type="domain" description="Histidine kinase" evidence="8">
    <location>
        <begin position="285"/>
        <end position="498"/>
    </location>
</feature>
<dbReference type="PROSITE" id="PS50110">
    <property type="entry name" value="RESPONSE_REGULATORY"/>
    <property type="match status" value="1"/>
</dbReference>
<feature type="domain" description="Response regulatory" evidence="9">
    <location>
        <begin position="9"/>
        <end position="125"/>
    </location>
</feature>
<dbReference type="InterPro" id="IPR036890">
    <property type="entry name" value="HATPase_C_sf"/>
</dbReference>
<organism evidence="10">
    <name type="scientific">Roseihalotalea indica</name>
    <dbReference type="NCBI Taxonomy" id="2867963"/>
    <lineage>
        <taxon>Bacteria</taxon>
        <taxon>Pseudomonadati</taxon>
        <taxon>Bacteroidota</taxon>
        <taxon>Cytophagia</taxon>
        <taxon>Cytophagales</taxon>
        <taxon>Catalimonadaceae</taxon>
        <taxon>Roseihalotalea</taxon>
    </lineage>
</organism>
<dbReference type="PRINTS" id="PR00344">
    <property type="entry name" value="BCTRLSENSOR"/>
</dbReference>
<evidence type="ECO:0000313" key="10">
    <source>
        <dbReference type="EMBL" id="WKN39458.1"/>
    </source>
</evidence>
<proteinExistence type="predicted"/>
<keyword evidence="4" id="KW-0808">Transferase</keyword>
<dbReference type="Gene3D" id="3.30.450.20">
    <property type="entry name" value="PAS domain"/>
    <property type="match status" value="1"/>
</dbReference>
<evidence type="ECO:0000256" key="7">
    <source>
        <dbReference type="SAM" id="Coils"/>
    </source>
</evidence>
<dbReference type="AlphaFoldDB" id="A0AA49JFM4"/>
<dbReference type="Pfam" id="PF02518">
    <property type="entry name" value="HATPase_c"/>
    <property type="match status" value="1"/>
</dbReference>
<dbReference type="CDD" id="cd00082">
    <property type="entry name" value="HisKA"/>
    <property type="match status" value="1"/>
</dbReference>
<dbReference type="SUPFAM" id="SSF47384">
    <property type="entry name" value="Homodimeric domain of signal transducing histidine kinase"/>
    <property type="match status" value="1"/>
</dbReference>
<keyword evidence="3 6" id="KW-0597">Phosphoprotein</keyword>
<dbReference type="CDD" id="cd00156">
    <property type="entry name" value="REC"/>
    <property type="match status" value="1"/>
</dbReference>
<dbReference type="InterPro" id="IPR004358">
    <property type="entry name" value="Sig_transdc_His_kin-like_C"/>
</dbReference>
<dbReference type="InterPro" id="IPR003661">
    <property type="entry name" value="HisK_dim/P_dom"/>
</dbReference>
<dbReference type="EMBL" id="CP120682">
    <property type="protein sequence ID" value="WKN39458.1"/>
    <property type="molecule type" value="Genomic_DNA"/>
</dbReference>
<dbReference type="SUPFAM" id="SSF55785">
    <property type="entry name" value="PYP-like sensor domain (PAS domain)"/>
    <property type="match status" value="1"/>
</dbReference>
<evidence type="ECO:0000256" key="1">
    <source>
        <dbReference type="ARBA" id="ARBA00000085"/>
    </source>
</evidence>
<dbReference type="PANTHER" id="PTHR43304">
    <property type="entry name" value="PHYTOCHROME-LIKE PROTEIN CPH1"/>
    <property type="match status" value="1"/>
</dbReference>
<evidence type="ECO:0000256" key="4">
    <source>
        <dbReference type="ARBA" id="ARBA00022679"/>
    </source>
</evidence>
<dbReference type="GO" id="GO:0005524">
    <property type="term" value="F:ATP binding"/>
    <property type="evidence" value="ECO:0007669"/>
    <property type="project" value="UniProtKB-KW"/>
</dbReference>
<dbReference type="PANTHER" id="PTHR43304:SF1">
    <property type="entry name" value="PAC DOMAIN-CONTAINING PROTEIN"/>
    <property type="match status" value="1"/>
</dbReference>
<keyword evidence="7" id="KW-0175">Coiled coil</keyword>
<sequence>MDIKERNIRILILEDEAQDVELMEKQLHKHGFTFQSVTVQSREDFIEQLHHFHPDLILADYTLPSFNGLEALEIVKIQKSEAPVIFVTGTLEVDRAVETVLKGAANFILKENIPSLPGAVYRALEAADDRKKRVNAENSLRKSEEHFYKLFHANPIPASVSRFQTGKVIDINEALLDAMGYQYNEIMNGSQSLQHLWRKLEDRKRIVQRLQEHHTVRGYEGSLVTKSGDLRTFLISAELLEINGEECILMMYFDDTDRQRTMRELQEQSQALMRSNTELERFAYITSHDLRAPVVNITELIDLYDQQDPAKESNQAVIEKLQKSAQQLNSTLNTLIEVVALKNQTPIQKSWYTWRSIFDNVLLSIGQQIRKSGAQMTVDFSKASNVLADRDYLHSILLNLITNAIKYKKENKAPNIKITSYKENEKTVLSVKDEGIGIDLDKYHHKVFGLYQQFSDKKQGKGLGLYIVKNQLERMGGNIQVASQVGVFTEFKCYFLNI</sequence>
<protein>
    <recommendedName>
        <fullName evidence="2">histidine kinase</fullName>
        <ecNumber evidence="2">2.7.13.3</ecNumber>
    </recommendedName>
</protein>
<evidence type="ECO:0000256" key="6">
    <source>
        <dbReference type="PROSITE-ProRule" id="PRU00169"/>
    </source>
</evidence>
<dbReference type="Gene3D" id="1.10.287.130">
    <property type="match status" value="1"/>
</dbReference>
<dbReference type="SMART" id="SM00387">
    <property type="entry name" value="HATPase_c"/>
    <property type="match status" value="1"/>
</dbReference>
<dbReference type="SUPFAM" id="SSF55874">
    <property type="entry name" value="ATPase domain of HSP90 chaperone/DNA topoisomerase II/histidine kinase"/>
    <property type="match status" value="1"/>
</dbReference>
<dbReference type="Pfam" id="PF00072">
    <property type="entry name" value="Response_reg"/>
    <property type="match status" value="1"/>
</dbReference>
<dbReference type="Gene3D" id="3.40.50.2300">
    <property type="match status" value="1"/>
</dbReference>